<evidence type="ECO:0000256" key="6">
    <source>
        <dbReference type="ARBA" id="ARBA00022598"/>
    </source>
</evidence>
<dbReference type="InterPro" id="IPR002547">
    <property type="entry name" value="tRNA-bd_dom"/>
</dbReference>
<dbReference type="SUPFAM" id="SSF55681">
    <property type="entry name" value="Class II aaRS and biotin synthetases"/>
    <property type="match status" value="1"/>
</dbReference>
<dbReference type="CDD" id="cd02796">
    <property type="entry name" value="tRNA_bind_bactPheRS"/>
    <property type="match status" value="1"/>
</dbReference>
<evidence type="ECO:0000259" key="20">
    <source>
        <dbReference type="PROSITE" id="PS51483"/>
    </source>
</evidence>
<dbReference type="InterPro" id="IPR045864">
    <property type="entry name" value="aa-tRNA-synth_II/BPL/LPL"/>
</dbReference>
<dbReference type="FunFam" id="3.30.70.380:FF:000001">
    <property type="entry name" value="Phenylalanine--tRNA ligase beta subunit"/>
    <property type="match status" value="1"/>
</dbReference>
<dbReference type="Pfam" id="PF03483">
    <property type="entry name" value="B3_4"/>
    <property type="match status" value="1"/>
</dbReference>
<dbReference type="InterPro" id="IPR036690">
    <property type="entry name" value="Fdx_antiC-bd_sf"/>
</dbReference>
<dbReference type="InterPro" id="IPR041616">
    <property type="entry name" value="PheRS_beta_core"/>
</dbReference>
<evidence type="ECO:0000256" key="7">
    <source>
        <dbReference type="ARBA" id="ARBA00022723"/>
    </source>
</evidence>
<evidence type="ECO:0000256" key="8">
    <source>
        <dbReference type="ARBA" id="ARBA00022741"/>
    </source>
</evidence>
<evidence type="ECO:0000256" key="17">
    <source>
        <dbReference type="SAM" id="MobiDB-lite"/>
    </source>
</evidence>
<feature type="binding site" evidence="15">
    <location>
        <position position="602"/>
    </location>
    <ligand>
        <name>Mg(2+)</name>
        <dbReference type="ChEBI" id="CHEBI:18420"/>
        <note>shared with alpha subunit</note>
    </ligand>
</feature>
<dbReference type="Pfam" id="PF01588">
    <property type="entry name" value="tRNA_bind"/>
    <property type="match status" value="1"/>
</dbReference>
<evidence type="ECO:0000256" key="3">
    <source>
        <dbReference type="ARBA" id="ARBA00011209"/>
    </source>
</evidence>
<dbReference type="InterPro" id="IPR005121">
    <property type="entry name" value="Fdx_antiC-bd"/>
</dbReference>
<keyword evidence="7 15" id="KW-0479">Metal-binding</keyword>
<dbReference type="InterPro" id="IPR009061">
    <property type="entry name" value="DNA-bd_dom_put_sf"/>
</dbReference>
<comment type="similarity">
    <text evidence="2 15">Belongs to the phenylalanyl-tRNA synthetase beta subunit family. Type 1 subfamily.</text>
</comment>
<keyword evidence="12 15" id="KW-0648">Protein biosynthesis</keyword>
<dbReference type="Pfam" id="PF03484">
    <property type="entry name" value="B5"/>
    <property type="match status" value="1"/>
</dbReference>
<dbReference type="SMART" id="SM00873">
    <property type="entry name" value="B3_4"/>
    <property type="match status" value="1"/>
</dbReference>
<proteinExistence type="inferred from homology"/>
<protein>
    <recommendedName>
        <fullName evidence="15">Phenylalanine--tRNA ligase beta subunit</fullName>
        <ecNumber evidence="15">6.1.1.20</ecNumber>
    </recommendedName>
    <alternativeName>
        <fullName evidence="15">Phenylalanyl-tRNA synthetase beta subunit</fullName>
        <shortName evidence="15">PheRS</shortName>
    </alternativeName>
</protein>
<evidence type="ECO:0000256" key="14">
    <source>
        <dbReference type="ARBA" id="ARBA00049255"/>
    </source>
</evidence>
<dbReference type="InterPro" id="IPR033714">
    <property type="entry name" value="tRNA_bind_bactPheRS"/>
</dbReference>
<dbReference type="GO" id="GO:0005524">
    <property type="term" value="F:ATP binding"/>
    <property type="evidence" value="ECO:0007669"/>
    <property type="project" value="UniProtKB-UniRule"/>
</dbReference>
<dbReference type="Gene3D" id="3.30.70.380">
    <property type="entry name" value="Ferrodoxin-fold anticodon-binding domain"/>
    <property type="match status" value="1"/>
</dbReference>
<dbReference type="Gene3D" id="2.40.50.140">
    <property type="entry name" value="Nucleic acid-binding proteins"/>
    <property type="match status" value="1"/>
</dbReference>
<keyword evidence="6 15" id="KW-0436">Ligase</keyword>
<keyword evidence="11 16" id="KW-0694">RNA-binding</keyword>
<dbReference type="GO" id="GO:0009328">
    <property type="term" value="C:phenylalanine-tRNA ligase complex"/>
    <property type="evidence" value="ECO:0007669"/>
    <property type="project" value="TreeGrafter"/>
</dbReference>
<dbReference type="NCBIfam" id="TIGR00472">
    <property type="entry name" value="pheT_bact"/>
    <property type="match status" value="1"/>
</dbReference>
<dbReference type="Gene3D" id="3.30.930.10">
    <property type="entry name" value="Bira Bifunctional Protein, Domain 2"/>
    <property type="match status" value="1"/>
</dbReference>
<feature type="binding site" evidence="15">
    <location>
        <position position="611"/>
    </location>
    <ligand>
        <name>Mg(2+)</name>
        <dbReference type="ChEBI" id="CHEBI:18420"/>
        <note>shared with alpha subunit</note>
    </ligand>
</feature>
<feature type="domain" description="FDX-ACB" evidence="19">
    <location>
        <begin position="862"/>
        <end position="955"/>
    </location>
</feature>
<dbReference type="AlphaFoldDB" id="A0AAF0BFM1"/>
<evidence type="ECO:0000256" key="5">
    <source>
        <dbReference type="ARBA" id="ARBA00022555"/>
    </source>
</evidence>
<evidence type="ECO:0000256" key="13">
    <source>
        <dbReference type="ARBA" id="ARBA00023146"/>
    </source>
</evidence>
<name>A0AAF0BFM1_PORGN</name>
<dbReference type="SUPFAM" id="SSF50249">
    <property type="entry name" value="Nucleic acid-binding proteins"/>
    <property type="match status" value="1"/>
</dbReference>
<dbReference type="CDD" id="cd00769">
    <property type="entry name" value="PheRS_beta_core"/>
    <property type="match status" value="1"/>
</dbReference>
<keyword evidence="8 15" id="KW-0547">Nucleotide-binding</keyword>
<evidence type="ECO:0000256" key="10">
    <source>
        <dbReference type="ARBA" id="ARBA00022842"/>
    </source>
</evidence>
<dbReference type="InterPro" id="IPR005146">
    <property type="entry name" value="B3/B4_tRNA-bd"/>
</dbReference>
<feature type="binding site" evidence="15">
    <location>
        <position position="612"/>
    </location>
    <ligand>
        <name>Mg(2+)</name>
        <dbReference type="ChEBI" id="CHEBI:18420"/>
        <note>shared with alpha subunit</note>
    </ligand>
</feature>
<reference evidence="21" key="1">
    <citation type="submission" date="2023-01" db="EMBL/GenBank/DDBJ databases">
        <title>Phages are important unrecognized players in the ecology of the oral pathogen Porphyromonas gingivalis.</title>
        <authorList>
            <person name="Matrishin C.B."/>
            <person name="Kauffman K.M."/>
        </authorList>
    </citation>
    <scope>NUCLEOTIDE SEQUENCE</scope>
    <source>
        <strain evidence="21">ATCC 49417</strain>
    </source>
</reference>
<dbReference type="GO" id="GO:0004826">
    <property type="term" value="F:phenylalanine-tRNA ligase activity"/>
    <property type="evidence" value="ECO:0007669"/>
    <property type="project" value="UniProtKB-UniRule"/>
</dbReference>
<evidence type="ECO:0000313" key="22">
    <source>
        <dbReference type="Proteomes" id="UP001179501"/>
    </source>
</evidence>
<sequence length="955" mass="106944">MNISYKWLLEYLPCTLSPQEIADTLTSIGLETGGVEEIETIRGGLRGLVIGHVLTCEEHPNSDHLHITTVDVGADAPLQIVCGAPNVAAGQKVVVATVGTTLYHGEEEFAIKKSKIRGVESVGMICSEVEIGVGSSNDGIIVLPSDAPVGMPAAEYYHVESDYCIEVDITPNRVDATSHYGVARDLAASLKRNGVPAELKLPKIGPLVNQPQEYSKIIVTISPEGLLIIYQKLKNLFEQPNALDTRSNAPHRNVTEKDLDSILNELSNYSSSSNTGKFCRKKEFHGDPPRPSDNPQQDRTLLDLEIDICDGCIGSKFYDILFQISEEERDKLEFVYLMEQDCSRINVKIPTLKDNASTLPCPRYQGLVIRDITVGESPEWLRNRLQAIGLRPINNIVDITNYVLHEFGQPLHAFDLAFIKGDRVHVQTVAEGTPFVTLDGVERKLTAEDLMICDSNGDPMCVAGVFGGLHSGVTEKTTDIFLESANFNPTMVRRTARRLGLNTDSSFRFERGLDPERTDWALRRAASLILEIAGGRLGGMTDVYPNPLKPHQICLSFEKVNSVIGRTIEPETVRSILDSLEIRISKEEDGVMTLEVPRYRTDVTRDVDVIEEIMRIYGYNQVELTGYIRASLGHETETDRRYKWQTVVSEQLVGAGFNEILNNSLTAGSYYEGLKTHPREMAVELMNPLSQELNCMRQTLLFGGLETLSHNLRRKHLSLYLFEWGKCYRFHAAKRTDETPLAAYAEDDRLGIWICGQRVHNSWAHPEEPTSVFELKAVVEQVLCRVGIETGAYTLETADNDLYASAMEVKTRSGKLLGTFGTVSTELIKRFDIEQPVYFAELLWDALMSESARYKLEARDLPRFPEVKRDLALLLDKAVSFAEIESLARGCEKKLLRRVELFDVYEGKNLPAGKKSYAVSFFLRNDEKTLNDKQIEAIMAKIRTTLEQKLGAQLR</sequence>
<evidence type="ECO:0000256" key="2">
    <source>
        <dbReference type="ARBA" id="ARBA00008653"/>
    </source>
</evidence>
<dbReference type="Proteomes" id="UP001179501">
    <property type="component" value="Chromosome"/>
</dbReference>
<dbReference type="Gene3D" id="3.30.56.10">
    <property type="match status" value="2"/>
</dbReference>
<dbReference type="Pfam" id="PF17759">
    <property type="entry name" value="tRNA_synthFbeta"/>
    <property type="match status" value="1"/>
</dbReference>
<dbReference type="InterPro" id="IPR004532">
    <property type="entry name" value="Phe-tRNA-ligase_IIc_bsu_bact"/>
</dbReference>
<dbReference type="SUPFAM" id="SSF46955">
    <property type="entry name" value="Putative DNA-binding domain"/>
    <property type="match status" value="1"/>
</dbReference>
<dbReference type="InterPro" id="IPR020825">
    <property type="entry name" value="Phe-tRNA_synthase-like_B3/B4"/>
</dbReference>
<evidence type="ECO:0000259" key="18">
    <source>
        <dbReference type="PROSITE" id="PS50886"/>
    </source>
</evidence>
<dbReference type="GO" id="GO:0000049">
    <property type="term" value="F:tRNA binding"/>
    <property type="evidence" value="ECO:0007669"/>
    <property type="project" value="UniProtKB-UniRule"/>
</dbReference>
<evidence type="ECO:0000256" key="9">
    <source>
        <dbReference type="ARBA" id="ARBA00022840"/>
    </source>
</evidence>
<feature type="binding site" evidence="15">
    <location>
        <position position="608"/>
    </location>
    <ligand>
        <name>Mg(2+)</name>
        <dbReference type="ChEBI" id="CHEBI:18420"/>
        <note>shared with alpha subunit</note>
    </ligand>
</feature>
<evidence type="ECO:0000256" key="16">
    <source>
        <dbReference type="PROSITE-ProRule" id="PRU00209"/>
    </source>
</evidence>
<dbReference type="GO" id="GO:0006432">
    <property type="term" value="P:phenylalanyl-tRNA aminoacylation"/>
    <property type="evidence" value="ECO:0007669"/>
    <property type="project" value="UniProtKB-UniRule"/>
</dbReference>
<keyword evidence="13 15" id="KW-0030">Aminoacyl-tRNA synthetase</keyword>
<dbReference type="PROSITE" id="PS50886">
    <property type="entry name" value="TRBD"/>
    <property type="match status" value="1"/>
</dbReference>
<dbReference type="PROSITE" id="PS51483">
    <property type="entry name" value="B5"/>
    <property type="match status" value="1"/>
</dbReference>
<dbReference type="HAMAP" id="MF_00283">
    <property type="entry name" value="Phe_tRNA_synth_beta1"/>
    <property type="match status" value="1"/>
</dbReference>
<evidence type="ECO:0000256" key="15">
    <source>
        <dbReference type="HAMAP-Rule" id="MF_00283"/>
    </source>
</evidence>
<keyword evidence="10 15" id="KW-0460">Magnesium</keyword>
<comment type="subcellular location">
    <subcellularLocation>
        <location evidence="1 15">Cytoplasm</location>
    </subcellularLocation>
</comment>
<evidence type="ECO:0000256" key="4">
    <source>
        <dbReference type="ARBA" id="ARBA00022490"/>
    </source>
</evidence>
<dbReference type="SMART" id="SM00896">
    <property type="entry name" value="FDX-ACB"/>
    <property type="match status" value="1"/>
</dbReference>
<keyword evidence="4 15" id="KW-0963">Cytoplasm</keyword>
<feature type="domain" description="TRNA-binding" evidence="18">
    <location>
        <begin position="42"/>
        <end position="154"/>
    </location>
</feature>
<dbReference type="InterPro" id="IPR005147">
    <property type="entry name" value="tRNA_synthase_B5-dom"/>
</dbReference>
<keyword evidence="9 15" id="KW-0067">ATP-binding</keyword>
<dbReference type="PROSITE" id="PS51447">
    <property type="entry name" value="FDX_ACB"/>
    <property type="match status" value="1"/>
</dbReference>
<comment type="subunit">
    <text evidence="3 15">Tetramer of two alpha and two beta subunits.</text>
</comment>
<comment type="catalytic activity">
    <reaction evidence="14 15">
        <text>tRNA(Phe) + L-phenylalanine + ATP = L-phenylalanyl-tRNA(Phe) + AMP + diphosphate + H(+)</text>
        <dbReference type="Rhea" id="RHEA:19413"/>
        <dbReference type="Rhea" id="RHEA-COMP:9668"/>
        <dbReference type="Rhea" id="RHEA-COMP:9699"/>
        <dbReference type="ChEBI" id="CHEBI:15378"/>
        <dbReference type="ChEBI" id="CHEBI:30616"/>
        <dbReference type="ChEBI" id="CHEBI:33019"/>
        <dbReference type="ChEBI" id="CHEBI:58095"/>
        <dbReference type="ChEBI" id="CHEBI:78442"/>
        <dbReference type="ChEBI" id="CHEBI:78531"/>
        <dbReference type="ChEBI" id="CHEBI:456215"/>
        <dbReference type="EC" id="6.1.1.20"/>
    </reaction>
</comment>
<gene>
    <name evidence="15 21" type="primary">pheT</name>
    <name evidence="21" type="ORF">NY151_10225</name>
</gene>
<dbReference type="SMART" id="SM00874">
    <property type="entry name" value="B5"/>
    <property type="match status" value="1"/>
</dbReference>
<dbReference type="InterPro" id="IPR012340">
    <property type="entry name" value="NA-bd_OB-fold"/>
</dbReference>
<dbReference type="PANTHER" id="PTHR10947:SF0">
    <property type="entry name" value="PHENYLALANINE--TRNA LIGASE BETA SUBUNIT"/>
    <property type="match status" value="1"/>
</dbReference>
<feature type="region of interest" description="Disordered" evidence="17">
    <location>
        <begin position="269"/>
        <end position="297"/>
    </location>
</feature>
<dbReference type="RefSeq" id="WP_077084127.1">
    <property type="nucleotide sequence ID" value="NZ_CP116614.1"/>
</dbReference>
<evidence type="ECO:0000256" key="1">
    <source>
        <dbReference type="ARBA" id="ARBA00004496"/>
    </source>
</evidence>
<dbReference type="EC" id="6.1.1.20" evidence="15"/>
<dbReference type="NCBIfam" id="NF045760">
    <property type="entry name" value="YtpR"/>
    <property type="match status" value="1"/>
</dbReference>
<evidence type="ECO:0000256" key="12">
    <source>
        <dbReference type="ARBA" id="ARBA00022917"/>
    </source>
</evidence>
<dbReference type="GO" id="GO:0000287">
    <property type="term" value="F:magnesium ion binding"/>
    <property type="evidence" value="ECO:0007669"/>
    <property type="project" value="UniProtKB-UniRule"/>
</dbReference>
<dbReference type="InterPro" id="IPR045060">
    <property type="entry name" value="Phe-tRNA-ligase_IIc_bsu"/>
</dbReference>
<keyword evidence="5 16" id="KW-0820">tRNA-binding</keyword>
<dbReference type="EMBL" id="CP116614">
    <property type="protein sequence ID" value="WCG03006.1"/>
    <property type="molecule type" value="Genomic_DNA"/>
</dbReference>
<dbReference type="SUPFAM" id="SSF54991">
    <property type="entry name" value="Anticodon-binding domain of PheRS"/>
    <property type="match status" value="1"/>
</dbReference>
<dbReference type="FunFam" id="2.40.50.140:FF:000045">
    <property type="entry name" value="Phenylalanine--tRNA ligase beta subunit"/>
    <property type="match status" value="1"/>
</dbReference>
<organism evidence="21 22">
    <name type="scientific">Porphyromonas gingivalis</name>
    <name type="common">Bacteroides gingivalis</name>
    <dbReference type="NCBI Taxonomy" id="837"/>
    <lineage>
        <taxon>Bacteria</taxon>
        <taxon>Pseudomonadati</taxon>
        <taxon>Bacteroidota</taxon>
        <taxon>Bacteroidia</taxon>
        <taxon>Bacteroidales</taxon>
        <taxon>Porphyromonadaceae</taxon>
        <taxon>Porphyromonas</taxon>
    </lineage>
</organism>
<evidence type="ECO:0000259" key="19">
    <source>
        <dbReference type="PROSITE" id="PS51447"/>
    </source>
</evidence>
<evidence type="ECO:0000256" key="11">
    <source>
        <dbReference type="ARBA" id="ARBA00022884"/>
    </source>
</evidence>
<feature type="domain" description="B5" evidence="20">
    <location>
        <begin position="548"/>
        <end position="624"/>
    </location>
</feature>
<dbReference type="PANTHER" id="PTHR10947">
    <property type="entry name" value="PHENYLALANYL-TRNA SYNTHETASE BETA CHAIN AND LEUCINE-RICH REPEAT-CONTAINING PROTEIN 47"/>
    <property type="match status" value="1"/>
</dbReference>
<dbReference type="SUPFAM" id="SSF56037">
    <property type="entry name" value="PheT/TilS domain"/>
    <property type="match status" value="1"/>
</dbReference>
<dbReference type="Gene3D" id="3.50.40.10">
    <property type="entry name" value="Phenylalanyl-trna Synthetase, Chain B, domain 3"/>
    <property type="match status" value="1"/>
</dbReference>
<comment type="cofactor">
    <cofactor evidence="15">
        <name>Mg(2+)</name>
        <dbReference type="ChEBI" id="CHEBI:18420"/>
    </cofactor>
    <text evidence="15">Binds 2 magnesium ions per tetramer.</text>
</comment>
<dbReference type="Pfam" id="PF03147">
    <property type="entry name" value="FDX-ACB"/>
    <property type="match status" value="1"/>
</dbReference>
<accession>A0AAF0BFM1</accession>
<evidence type="ECO:0000313" key="21">
    <source>
        <dbReference type="EMBL" id="WCG03006.1"/>
    </source>
</evidence>